<dbReference type="InterPro" id="IPR011642">
    <property type="entry name" value="Gate_dom"/>
</dbReference>
<feature type="transmembrane region" description="Helical" evidence="1">
    <location>
        <begin position="312"/>
        <end position="339"/>
    </location>
</feature>
<dbReference type="Pfam" id="PF07670">
    <property type="entry name" value="Gate"/>
    <property type="match status" value="1"/>
</dbReference>
<dbReference type="RefSeq" id="WP_282862751.1">
    <property type="nucleotide sequence ID" value="NZ_CP118848.1"/>
</dbReference>
<evidence type="ECO:0000313" key="4">
    <source>
        <dbReference type="Proteomes" id="UP001223261"/>
    </source>
</evidence>
<protein>
    <submittedName>
        <fullName evidence="3">Ferrous iron transporter B</fullName>
    </submittedName>
</protein>
<feature type="transmembrane region" description="Helical" evidence="1">
    <location>
        <begin position="257"/>
        <end position="277"/>
    </location>
</feature>
<evidence type="ECO:0000313" key="3">
    <source>
        <dbReference type="EMBL" id="WHI60813.1"/>
    </source>
</evidence>
<keyword evidence="1" id="KW-1133">Transmembrane helix</keyword>
<dbReference type="GO" id="GO:0005886">
    <property type="term" value="C:plasma membrane"/>
    <property type="evidence" value="ECO:0007669"/>
    <property type="project" value="TreeGrafter"/>
</dbReference>
<proteinExistence type="predicted"/>
<reference evidence="3" key="1">
    <citation type="journal article" date="2023" name="Antibiotics">
        <title>Prevalence and Molecular Characterization of Methicillin-Resistant Staphylococci (MRS) and Mammaliicocci (MRM) in Dromedary Camels from Algeria: First Detection of SCCmec-mecC Hybrid in Methicillin-Resistant Mammaliicoccus lentus.</title>
        <authorList>
            <person name="Belhout C."/>
            <person name="Boyen F."/>
            <person name="Vereecke N."/>
            <person name="Theuns S."/>
            <person name="Taibi N."/>
            <person name="Stegger M."/>
            <person name="de la Fe-Rodriguez P.Y."/>
            <person name="Bouayad L."/>
            <person name="Elgroud R."/>
            <person name="Butaye P."/>
        </authorList>
    </citation>
    <scope>NUCLEOTIDE SEQUENCE</scope>
    <source>
        <strain evidence="3">7048</strain>
    </source>
</reference>
<feature type="domain" description="Nucleoside transporter/FeoB GTPase Gate" evidence="2">
    <location>
        <begin position="157"/>
        <end position="250"/>
    </location>
</feature>
<feature type="transmembrane region" description="Helical" evidence="1">
    <location>
        <begin position="422"/>
        <end position="442"/>
    </location>
</feature>
<feature type="transmembrane region" description="Helical" evidence="1">
    <location>
        <begin position="146"/>
        <end position="168"/>
    </location>
</feature>
<dbReference type="Proteomes" id="UP001223261">
    <property type="component" value="Chromosome"/>
</dbReference>
<dbReference type="EMBL" id="CP118848">
    <property type="protein sequence ID" value="WHI60813.1"/>
    <property type="molecule type" value="Genomic_DNA"/>
</dbReference>
<dbReference type="PANTHER" id="PTHR43185:SF1">
    <property type="entry name" value="FE(2+) TRANSPORTER FEOB"/>
    <property type="match status" value="1"/>
</dbReference>
<dbReference type="InterPro" id="IPR050860">
    <property type="entry name" value="FeoB_GTPase"/>
</dbReference>
<dbReference type="GO" id="GO:0015093">
    <property type="term" value="F:ferrous iron transmembrane transporter activity"/>
    <property type="evidence" value="ECO:0007669"/>
    <property type="project" value="TreeGrafter"/>
</dbReference>
<accession>A0AAX3W632</accession>
<evidence type="ECO:0000256" key="1">
    <source>
        <dbReference type="SAM" id="Phobius"/>
    </source>
</evidence>
<dbReference type="AlphaFoldDB" id="A0AAX3W632"/>
<organism evidence="3 4">
    <name type="scientific">Mammaliicoccus lentus</name>
    <name type="common">Staphylococcus lentus</name>
    <dbReference type="NCBI Taxonomy" id="42858"/>
    <lineage>
        <taxon>Bacteria</taxon>
        <taxon>Bacillati</taxon>
        <taxon>Bacillota</taxon>
        <taxon>Bacilli</taxon>
        <taxon>Bacillales</taxon>
        <taxon>Staphylococcaceae</taxon>
        <taxon>Mammaliicoccus</taxon>
    </lineage>
</organism>
<sequence length="443" mass="49947">MLRVEYNLKDGSFSNIPNEKHYIVVKHLNKLTTEQKMSFKNFIIKKKLNLTLDESHKNIIENRSETKDIISELELLRKEKLRRVPTLKDMTSSLLLIILMFMLPIYISFYLSSFVQNNWMESFLSFTSNSLHFQSDFLNDILFGDYGLLSLGIYSVVWALPVVIFISISTNIVSESHLKSYIVWSIDPIMTKVGLTGYDIVPVIEGFGCNSAAVLRANHDCSACSKSNCISLISFGSSCSYQIGATLSLFSVMNAPWLFMPYILIVFIGGIIHIKLWSPKSILPTHYFVLDKVRKPSIKAIWLQSMDTIKSFLVQALPIFFVICIIASLLSMTPILVYVSNIFNVILQAINVPKEMSTGILFSIIRKDGMLLFNMNHGAILQSISLKSAFLLILFSSTFSACSVTITMIIKSLGWLEGIKIVGKQMVTATICFFITVLILNLL</sequence>
<keyword evidence="1" id="KW-0472">Membrane</keyword>
<gene>
    <name evidence="3" type="ORF">PYH69_04050</name>
</gene>
<feature type="transmembrane region" description="Helical" evidence="1">
    <location>
        <begin position="389"/>
        <end position="410"/>
    </location>
</feature>
<name>A0AAX3W632_MAMLE</name>
<dbReference type="PANTHER" id="PTHR43185">
    <property type="entry name" value="FERROUS IRON TRANSPORT PROTEIN B"/>
    <property type="match status" value="1"/>
</dbReference>
<keyword evidence="1" id="KW-0812">Transmembrane</keyword>
<evidence type="ECO:0000259" key="2">
    <source>
        <dbReference type="Pfam" id="PF07670"/>
    </source>
</evidence>
<feature type="transmembrane region" description="Helical" evidence="1">
    <location>
        <begin position="90"/>
        <end position="111"/>
    </location>
</feature>